<evidence type="ECO:0000256" key="5">
    <source>
        <dbReference type="ARBA" id="ARBA00023163"/>
    </source>
</evidence>
<dbReference type="Proteomes" id="UP000504607">
    <property type="component" value="Chromosome 8"/>
</dbReference>
<sequence>MAASISNRGKDMDRIKGPWSPEEDEALQKLVQKHGPRNWSLISKSIPGRSGKSCRLRWCNQLSPQVEHRPFTAEEDETIIRAHRRFGNKWATIARLLSGRTDNAIKNHWNSTLKRKYSSATVAPAVDDVGLPHQQYDAALVAADDAAVRPLKRSSSVGPILSSAGGLCLSPGSPSGSDLSDSSRHSHPMFSPAAAAAVLPSASHIYRPVPRTGGIVRPASSPHHHEATVVAAPAINTKNDDPVTSLSLSLPGSDKPEASDLHRTNQNQLHLLAAPLSPGQAMPLHPPTPVAHPPPPMACPSTADEQRREPDEERRPAFPFSAEFLAVMQEMIRNEVRSYMSGLEQSGMMCMQPPQESIHNAVIKRIGITKIE</sequence>
<dbReference type="FunCoup" id="A0A6I9RLR5">
    <property type="interactions" value="3"/>
</dbReference>
<dbReference type="FunFam" id="1.10.10.60:FF:000344">
    <property type="entry name" value="Transcription factor MYB44"/>
    <property type="match status" value="1"/>
</dbReference>
<evidence type="ECO:0000259" key="9">
    <source>
        <dbReference type="PROSITE" id="PS51294"/>
    </source>
</evidence>
<evidence type="ECO:0000256" key="6">
    <source>
        <dbReference type="ARBA" id="ARBA00023242"/>
    </source>
</evidence>
<dbReference type="GO" id="GO:0000981">
    <property type="term" value="F:DNA-binding transcription factor activity, RNA polymerase II-specific"/>
    <property type="evidence" value="ECO:0007669"/>
    <property type="project" value="TreeGrafter"/>
</dbReference>
<evidence type="ECO:0000256" key="7">
    <source>
        <dbReference type="SAM" id="MobiDB-lite"/>
    </source>
</evidence>
<dbReference type="CDD" id="cd00167">
    <property type="entry name" value="SANT"/>
    <property type="match status" value="2"/>
</dbReference>
<feature type="domain" description="HTH myb-type" evidence="9">
    <location>
        <begin position="11"/>
        <end position="66"/>
    </location>
</feature>
<dbReference type="GO" id="GO:0005634">
    <property type="term" value="C:nucleus"/>
    <property type="evidence" value="ECO:0007669"/>
    <property type="project" value="UniProtKB-SubCell"/>
</dbReference>
<evidence type="ECO:0000259" key="8">
    <source>
        <dbReference type="PROSITE" id="PS50090"/>
    </source>
</evidence>
<keyword evidence="5" id="KW-0804">Transcription</keyword>
<keyword evidence="4" id="KW-0238">DNA-binding</keyword>
<dbReference type="PROSITE" id="PS51294">
    <property type="entry name" value="HTH_MYB"/>
    <property type="match status" value="2"/>
</dbReference>
<feature type="domain" description="Myb-like" evidence="8">
    <location>
        <begin position="11"/>
        <end position="62"/>
    </location>
</feature>
<feature type="region of interest" description="Disordered" evidence="7">
    <location>
        <begin position="1"/>
        <end position="20"/>
    </location>
</feature>
<protein>
    <submittedName>
        <fullName evidence="11">Transcription factor MYB44</fullName>
    </submittedName>
</protein>
<evidence type="ECO:0000256" key="1">
    <source>
        <dbReference type="ARBA" id="ARBA00004123"/>
    </source>
</evidence>
<dbReference type="Pfam" id="PF00249">
    <property type="entry name" value="Myb_DNA-binding"/>
    <property type="match status" value="2"/>
</dbReference>
<dbReference type="AlphaFoldDB" id="A0A6I9RLR5"/>
<dbReference type="PANTHER" id="PTHR45614:SF124">
    <property type="entry name" value="OS03G0424300 PROTEIN"/>
    <property type="match status" value="1"/>
</dbReference>
<dbReference type="SUPFAM" id="SSF46689">
    <property type="entry name" value="Homeodomain-like"/>
    <property type="match status" value="1"/>
</dbReference>
<feature type="region of interest" description="Disordered" evidence="7">
    <location>
        <begin position="238"/>
        <end position="260"/>
    </location>
</feature>
<feature type="compositionally biased region" description="Pro residues" evidence="7">
    <location>
        <begin position="284"/>
        <end position="298"/>
    </location>
</feature>
<dbReference type="InterPro" id="IPR009057">
    <property type="entry name" value="Homeodomain-like_sf"/>
</dbReference>
<dbReference type="InParanoid" id="A0A6I9RLR5"/>
<name>A0A6I9RLR5_ELAGV</name>
<dbReference type="PANTHER" id="PTHR45614">
    <property type="entry name" value="MYB PROTEIN-RELATED"/>
    <property type="match status" value="1"/>
</dbReference>
<keyword evidence="10" id="KW-1185">Reference proteome</keyword>
<feature type="domain" description="Myb-like" evidence="8">
    <location>
        <begin position="63"/>
        <end position="113"/>
    </location>
</feature>
<feature type="region of interest" description="Disordered" evidence="7">
    <location>
        <begin position="277"/>
        <end position="314"/>
    </location>
</feature>
<dbReference type="PROSITE" id="PS50090">
    <property type="entry name" value="MYB_LIKE"/>
    <property type="match status" value="2"/>
</dbReference>
<dbReference type="RefSeq" id="XP_010928389.1">
    <property type="nucleotide sequence ID" value="XM_010930087.3"/>
</dbReference>
<evidence type="ECO:0000313" key="10">
    <source>
        <dbReference type="Proteomes" id="UP000504607"/>
    </source>
</evidence>
<dbReference type="GeneID" id="105050171"/>
<dbReference type="InterPro" id="IPR017930">
    <property type="entry name" value="Myb_dom"/>
</dbReference>
<evidence type="ECO:0000256" key="2">
    <source>
        <dbReference type="ARBA" id="ARBA00022737"/>
    </source>
</evidence>
<dbReference type="OrthoDB" id="2143914at2759"/>
<evidence type="ECO:0000256" key="4">
    <source>
        <dbReference type="ARBA" id="ARBA00023125"/>
    </source>
</evidence>
<proteinExistence type="predicted"/>
<dbReference type="InterPro" id="IPR001005">
    <property type="entry name" value="SANT/Myb"/>
</dbReference>
<evidence type="ECO:0000256" key="3">
    <source>
        <dbReference type="ARBA" id="ARBA00023015"/>
    </source>
</evidence>
<evidence type="ECO:0000313" key="11">
    <source>
        <dbReference type="RefSeq" id="XP_010928389.1"/>
    </source>
</evidence>
<keyword evidence="2" id="KW-0677">Repeat</keyword>
<reference evidence="11" key="1">
    <citation type="submission" date="2025-08" db="UniProtKB">
        <authorList>
            <consortium name="RefSeq"/>
        </authorList>
    </citation>
    <scope>IDENTIFICATION</scope>
</reference>
<dbReference type="KEGG" id="egu:105050171"/>
<keyword evidence="6" id="KW-0539">Nucleus</keyword>
<dbReference type="FunFam" id="1.10.10.60:FF:000060">
    <property type="entry name" value="MYB transcription factor"/>
    <property type="match status" value="1"/>
</dbReference>
<gene>
    <name evidence="11" type="primary">LOC105050171</name>
</gene>
<feature type="compositionally biased region" description="Basic and acidic residues" evidence="7">
    <location>
        <begin position="304"/>
        <end position="314"/>
    </location>
</feature>
<dbReference type="InterPro" id="IPR050560">
    <property type="entry name" value="MYB_TF"/>
</dbReference>
<dbReference type="SMART" id="SM00717">
    <property type="entry name" value="SANT"/>
    <property type="match status" value="2"/>
</dbReference>
<organism evidence="10 11">
    <name type="scientific">Elaeis guineensis var. tenera</name>
    <name type="common">Oil palm</name>
    <dbReference type="NCBI Taxonomy" id="51953"/>
    <lineage>
        <taxon>Eukaryota</taxon>
        <taxon>Viridiplantae</taxon>
        <taxon>Streptophyta</taxon>
        <taxon>Embryophyta</taxon>
        <taxon>Tracheophyta</taxon>
        <taxon>Spermatophyta</taxon>
        <taxon>Magnoliopsida</taxon>
        <taxon>Liliopsida</taxon>
        <taxon>Arecaceae</taxon>
        <taxon>Arecoideae</taxon>
        <taxon>Cocoseae</taxon>
        <taxon>Elaeidinae</taxon>
        <taxon>Elaeis</taxon>
    </lineage>
</organism>
<comment type="subcellular location">
    <subcellularLocation>
        <location evidence="1">Nucleus</location>
    </subcellularLocation>
</comment>
<dbReference type="Gene3D" id="1.10.10.60">
    <property type="entry name" value="Homeodomain-like"/>
    <property type="match status" value="2"/>
</dbReference>
<dbReference type="GO" id="GO:0000978">
    <property type="term" value="F:RNA polymerase II cis-regulatory region sequence-specific DNA binding"/>
    <property type="evidence" value="ECO:0007669"/>
    <property type="project" value="TreeGrafter"/>
</dbReference>
<accession>A0A6I9RLR5</accession>
<feature type="domain" description="HTH myb-type" evidence="9">
    <location>
        <begin position="68"/>
        <end position="117"/>
    </location>
</feature>
<keyword evidence="3" id="KW-0805">Transcription regulation</keyword>